<feature type="domain" description="Reverse transcriptase" evidence="55">
    <location>
        <begin position="212"/>
        <end position="402"/>
    </location>
</feature>
<evidence type="ECO:0000256" key="24">
    <source>
        <dbReference type="ARBA" id="ARBA00022771"/>
    </source>
</evidence>
<evidence type="ECO:0000259" key="54">
    <source>
        <dbReference type="PROSITE" id="PS50876"/>
    </source>
</evidence>
<evidence type="ECO:0000256" key="37">
    <source>
        <dbReference type="ARBA" id="ARBA00023113"/>
    </source>
</evidence>
<keyword evidence="10" id="KW-0167">Capsid protein</keyword>
<evidence type="ECO:0000256" key="14">
    <source>
        <dbReference type="ARBA" id="ARBA00022670"/>
    </source>
</evidence>
<dbReference type="PROSITE" id="PS50876">
    <property type="entry name" value="ZF_INTEGRASE"/>
    <property type="match status" value="1"/>
</dbReference>
<dbReference type="PROSITE" id="PS50879">
    <property type="entry name" value="RNASE_H_1"/>
    <property type="match status" value="1"/>
</dbReference>
<dbReference type="GO" id="GO:0003677">
    <property type="term" value="F:DNA binding"/>
    <property type="evidence" value="ECO:0007669"/>
    <property type="project" value="UniProtKB-KW"/>
</dbReference>
<evidence type="ECO:0000256" key="51">
    <source>
        <dbReference type="RuleBase" id="RU004064"/>
    </source>
</evidence>
<evidence type="ECO:0000256" key="38">
    <source>
        <dbReference type="ARBA" id="ARBA00023125"/>
    </source>
</evidence>
<evidence type="ECO:0000259" key="53">
    <source>
        <dbReference type="PROSITE" id="PS50175"/>
    </source>
</evidence>
<evidence type="ECO:0000256" key="22">
    <source>
        <dbReference type="ARBA" id="ARBA00022758"/>
    </source>
</evidence>
<dbReference type="Gene3D" id="2.30.30.10">
    <property type="entry name" value="Integrase, C-terminal domain superfamily, retroviral"/>
    <property type="match status" value="1"/>
</dbReference>
<keyword evidence="17" id="KW-0519">Myristate</keyword>
<evidence type="ECO:0000259" key="58">
    <source>
        <dbReference type="PROSITE" id="PS51027"/>
    </source>
</evidence>
<evidence type="ECO:0000256" key="50">
    <source>
        <dbReference type="PROSITE-ProRule" id="PRU00506"/>
    </source>
</evidence>
<dbReference type="GO" id="GO:0004190">
    <property type="term" value="F:aspartic-type endopeptidase activity"/>
    <property type="evidence" value="ECO:0007669"/>
    <property type="project" value="UniProtKB-KW"/>
</dbReference>
<dbReference type="InterPro" id="IPR003308">
    <property type="entry name" value="Integrase_Zn-bd_dom_N"/>
</dbReference>
<gene>
    <name evidence="59" type="primary">pol</name>
</gene>
<evidence type="ECO:0000256" key="41">
    <source>
        <dbReference type="ARBA" id="ARBA00023195"/>
    </source>
</evidence>
<dbReference type="GO" id="GO:0019013">
    <property type="term" value="C:viral nucleocapsid"/>
    <property type="evidence" value="ECO:0007669"/>
    <property type="project" value="UniProtKB-KW"/>
</dbReference>
<organism evidence="59 60">
    <name type="scientific">Simian immunodeficiency virus</name>
    <name type="common">SIV</name>
    <dbReference type="NCBI Taxonomy" id="11723"/>
    <lineage>
        <taxon>Viruses</taxon>
        <taxon>Riboviria</taxon>
        <taxon>Pararnavirae</taxon>
        <taxon>Artverviricota</taxon>
        <taxon>Revtraviricetes</taxon>
        <taxon>Ortervirales</taxon>
        <taxon>Retroviridae</taxon>
        <taxon>Orthoretrovirinae</taxon>
        <taxon>Lentivirus</taxon>
        <taxon>Lentivirus simimdef</taxon>
    </lineage>
</organism>
<dbReference type="Pfam" id="PF02022">
    <property type="entry name" value="Integrase_Zn"/>
    <property type="match status" value="1"/>
</dbReference>
<keyword evidence="44" id="KW-0511">Multifunctional enzyme</keyword>
<keyword evidence="31" id="KW-0694">RNA-binding</keyword>
<evidence type="ECO:0000256" key="30">
    <source>
        <dbReference type="ARBA" id="ARBA00022870"/>
    </source>
</evidence>
<keyword evidence="30" id="KW-1043">Host membrane</keyword>
<keyword evidence="24 49" id="KW-0863">Zinc-finger</keyword>
<feature type="non-terminal residue" evidence="59">
    <location>
        <position position="1"/>
    </location>
</feature>
<evidence type="ECO:0000313" key="60">
    <source>
        <dbReference type="Proteomes" id="UP000259439"/>
    </source>
</evidence>
<evidence type="ECO:0000256" key="52">
    <source>
        <dbReference type="SAM" id="MobiDB-lite"/>
    </source>
</evidence>
<dbReference type="SUPFAM" id="SSF50122">
    <property type="entry name" value="DNA-binding domain of retroviral integrase"/>
    <property type="match status" value="1"/>
</dbReference>
<keyword evidence="8" id="KW-1032">Host cell membrane</keyword>
<dbReference type="Gene3D" id="3.10.10.10">
    <property type="entry name" value="HIV Type 1 Reverse Transcriptase, subunit A, domain 1"/>
    <property type="match status" value="1"/>
</dbReference>
<dbReference type="PROSITE" id="PS00141">
    <property type="entry name" value="ASP_PROTEASE"/>
    <property type="match status" value="1"/>
</dbReference>
<dbReference type="Pfam" id="PF00078">
    <property type="entry name" value="RVT_1"/>
    <property type="match status" value="1"/>
</dbReference>
<dbReference type="GO" id="GO:0035613">
    <property type="term" value="F:RNA stem-loop binding"/>
    <property type="evidence" value="ECO:0007669"/>
    <property type="project" value="TreeGrafter"/>
</dbReference>
<evidence type="ECO:0000256" key="15">
    <source>
        <dbReference type="ARBA" id="ARBA00022679"/>
    </source>
</evidence>
<evidence type="ECO:0000256" key="43">
    <source>
        <dbReference type="ARBA" id="ARBA00023247"/>
    </source>
</evidence>
<evidence type="ECO:0000256" key="17">
    <source>
        <dbReference type="ARBA" id="ARBA00022707"/>
    </source>
</evidence>
<dbReference type="GO" id="GO:0039657">
    <property type="term" value="P:symbiont-mediated suppression of host gene expression"/>
    <property type="evidence" value="ECO:0007669"/>
    <property type="project" value="UniProtKB-KW"/>
</dbReference>
<dbReference type="InterPro" id="IPR002156">
    <property type="entry name" value="RNaseH_domain"/>
</dbReference>
<evidence type="ECO:0000256" key="1">
    <source>
        <dbReference type="ARBA" id="ARBA00000379"/>
    </source>
</evidence>
<keyword evidence="43" id="KW-1262">Eukaryotic host gene expression shutoff by virus</keyword>
<proteinExistence type="inferred from homology"/>
<keyword evidence="14 51" id="KW-0645">Protease</keyword>
<keyword evidence="18" id="KW-0540">Nuclease</keyword>
<keyword evidence="38" id="KW-0238">DNA-binding</keyword>
<evidence type="ECO:0000256" key="10">
    <source>
        <dbReference type="ARBA" id="ARBA00022561"/>
    </source>
</evidence>
<dbReference type="GO" id="GO:0004533">
    <property type="term" value="F:exoribonuclease H activity"/>
    <property type="evidence" value="ECO:0007669"/>
    <property type="project" value="UniProtKB-EC"/>
</dbReference>
<evidence type="ECO:0000256" key="47">
    <source>
        <dbReference type="ARBA" id="ARBA00023415"/>
    </source>
</evidence>
<evidence type="ECO:0000256" key="25">
    <source>
        <dbReference type="ARBA" id="ARBA00022801"/>
    </source>
</evidence>
<reference evidence="59 60" key="1">
    <citation type="journal article" date="2015" name="AIDS Res. Hum. Retroviruses">
        <title>Genetic Characterization of Near Full Length SIVdrl Genomes from Four Captive Drills (Mandrillus leucophaeus).</title>
        <authorList>
            <person name="Dietrich U."/>
            <person name="Landersz M."/>
            <person name="Stahl-Hennig C."/>
            <person name="Geiger C."/>
            <person name="Foley B.T."/>
        </authorList>
    </citation>
    <scope>NUCLEOTIDE SEQUENCE [LARGE SCALE GENOMIC DNA]</scope>
    <source>
        <strain evidence="59">D3</strain>
    </source>
</reference>
<protein>
    <recommendedName>
        <fullName evidence="7">Gag-Pol polyprotein</fullName>
    </recommendedName>
    <alternativeName>
        <fullName evidence="48">Pr160Gag-Pol</fullName>
    </alternativeName>
</protein>
<evidence type="ECO:0000256" key="7">
    <source>
        <dbReference type="ARBA" id="ARBA00018735"/>
    </source>
</evidence>
<dbReference type="InterPro" id="IPR000477">
    <property type="entry name" value="RT_dom"/>
</dbReference>
<name>A0A0A7RQD1_SIV</name>
<dbReference type="PROSITE" id="PS50994">
    <property type="entry name" value="INTEGRASE"/>
    <property type="match status" value="1"/>
</dbReference>
<evidence type="ECO:0000256" key="20">
    <source>
        <dbReference type="ARBA" id="ARBA00022737"/>
    </source>
</evidence>
<dbReference type="InterPro" id="IPR018061">
    <property type="entry name" value="Retropepsins"/>
</dbReference>
<dbReference type="InterPro" id="IPR010661">
    <property type="entry name" value="RVT_thumb"/>
</dbReference>
<accession>A0A0A7RQD1</accession>
<dbReference type="GO" id="GO:0015074">
    <property type="term" value="P:DNA integration"/>
    <property type="evidence" value="ECO:0007669"/>
    <property type="project" value="UniProtKB-KW"/>
</dbReference>
<dbReference type="GO" id="GO:0075713">
    <property type="term" value="P:establishment of integrated proviral latency"/>
    <property type="evidence" value="ECO:0007669"/>
    <property type="project" value="UniProtKB-KW"/>
</dbReference>
<evidence type="ECO:0000256" key="3">
    <source>
        <dbReference type="ARBA" id="ARBA00004147"/>
    </source>
</evidence>
<dbReference type="PANTHER" id="PTHR41694">
    <property type="entry name" value="ENDOGENOUS RETROVIRUS GROUP K MEMBER POL PROTEIN"/>
    <property type="match status" value="1"/>
</dbReference>
<evidence type="ECO:0000256" key="35">
    <source>
        <dbReference type="ARBA" id="ARBA00022995"/>
    </source>
</evidence>
<feature type="domain" description="RNase H type-1" evidence="56">
    <location>
        <begin position="602"/>
        <end position="725"/>
    </location>
</feature>
<keyword evidence="35" id="KW-1190">Host gene expression shutoff by virus</keyword>
<evidence type="ECO:0000256" key="48">
    <source>
        <dbReference type="ARBA" id="ARBA00032771"/>
    </source>
</evidence>
<evidence type="ECO:0000313" key="59">
    <source>
        <dbReference type="EMBL" id="AJA39830.1"/>
    </source>
</evidence>
<keyword evidence="34" id="KW-0239">DNA-directed DNA polymerase</keyword>
<dbReference type="InterPro" id="IPR043128">
    <property type="entry name" value="Rev_trsase/Diguanyl_cyclase"/>
</dbReference>
<dbReference type="SUPFAM" id="SSF53098">
    <property type="entry name" value="Ribonuclease H-like"/>
    <property type="match status" value="2"/>
</dbReference>
<evidence type="ECO:0000259" key="55">
    <source>
        <dbReference type="PROSITE" id="PS50878"/>
    </source>
</evidence>
<keyword evidence="23" id="KW-0255">Endonuclease</keyword>
<evidence type="ECO:0000256" key="29">
    <source>
        <dbReference type="ARBA" id="ARBA00022844"/>
    </source>
</evidence>
<comment type="catalytic activity">
    <reaction evidence="1">
        <text>3'-end directed exonucleolytic cleavage of viral RNA-DNA hybrid.</text>
        <dbReference type="EC" id="3.1.13.2"/>
    </reaction>
</comment>
<keyword evidence="41" id="KW-1179">Viral genome integration</keyword>
<evidence type="ECO:0000256" key="9">
    <source>
        <dbReference type="ARBA" id="ARBA00022524"/>
    </source>
</evidence>
<dbReference type="GO" id="GO:0046718">
    <property type="term" value="P:symbiont entry into host cell"/>
    <property type="evidence" value="ECO:0007669"/>
    <property type="project" value="UniProtKB-KW"/>
</dbReference>
<dbReference type="GO" id="GO:0044826">
    <property type="term" value="P:viral genome integration into host DNA"/>
    <property type="evidence" value="ECO:0007669"/>
    <property type="project" value="UniProtKB-KW"/>
</dbReference>
<feature type="domain" description="Integrase catalytic" evidence="57">
    <location>
        <begin position="782"/>
        <end position="932"/>
    </location>
</feature>
<dbReference type="Pfam" id="PF00075">
    <property type="entry name" value="RNase_H"/>
    <property type="match status" value="1"/>
</dbReference>
<dbReference type="InterPro" id="IPR001037">
    <property type="entry name" value="Integrase_C_retrovir"/>
</dbReference>
<organismHost>
    <name type="scientific">Cercopithecidae</name>
    <name type="common">Old World monkeys</name>
    <dbReference type="NCBI Taxonomy" id="9527"/>
</organismHost>
<dbReference type="Gene3D" id="1.10.10.200">
    <property type="match status" value="1"/>
</dbReference>
<keyword evidence="29" id="KW-0946">Virion</keyword>
<dbReference type="EMBL" id="KM378563">
    <property type="protein sequence ID" value="AJA39830.1"/>
    <property type="molecule type" value="Genomic_DNA"/>
</dbReference>
<evidence type="ECO:0000256" key="4">
    <source>
        <dbReference type="ARBA" id="ARBA00004192"/>
    </source>
</evidence>
<evidence type="ECO:0000256" key="40">
    <source>
        <dbReference type="ARBA" id="ARBA00023172"/>
    </source>
</evidence>
<evidence type="ECO:0000256" key="39">
    <source>
        <dbReference type="ARBA" id="ARBA00023136"/>
    </source>
</evidence>
<keyword evidence="21 51" id="KW-0064">Aspartyl protease</keyword>
<dbReference type="InterPro" id="IPR017856">
    <property type="entry name" value="Integrase-like_N"/>
</dbReference>
<keyword evidence="13" id="KW-1188">Viral release from host cell</keyword>
<evidence type="ECO:0000259" key="56">
    <source>
        <dbReference type="PROSITE" id="PS50879"/>
    </source>
</evidence>
<dbReference type="GO" id="GO:0020002">
    <property type="term" value="C:host cell plasma membrane"/>
    <property type="evidence" value="ECO:0007669"/>
    <property type="project" value="UniProtKB-SubCell"/>
</dbReference>
<feature type="region of interest" description="Disordered" evidence="52">
    <location>
        <begin position="1"/>
        <end position="65"/>
    </location>
</feature>
<keyword evidence="40" id="KW-0233">DNA recombination</keyword>
<keyword evidence="22" id="KW-0688">Ribosomal frameshifting</keyword>
<dbReference type="GO" id="GO:0004523">
    <property type="term" value="F:RNA-DNA hybrid ribonuclease activity"/>
    <property type="evidence" value="ECO:0007669"/>
    <property type="project" value="InterPro"/>
</dbReference>
<keyword evidence="46" id="KW-1160">Virus entry into host cell</keyword>
<dbReference type="GO" id="GO:0075732">
    <property type="term" value="P:viral penetration into host nucleus"/>
    <property type="evidence" value="ECO:0007669"/>
    <property type="project" value="UniProtKB-KW"/>
</dbReference>
<feature type="DNA-binding region" description="Integrase-type" evidence="50">
    <location>
        <begin position="951"/>
        <end position="998"/>
    </location>
</feature>
<dbReference type="SUPFAM" id="SSF50630">
    <property type="entry name" value="Acid proteases"/>
    <property type="match status" value="1"/>
</dbReference>
<keyword evidence="32" id="KW-0229">DNA integration</keyword>
<dbReference type="InterPro" id="IPR036862">
    <property type="entry name" value="Integrase_C_dom_sf_retrovir"/>
</dbReference>
<evidence type="ECO:0000256" key="21">
    <source>
        <dbReference type="ARBA" id="ARBA00022750"/>
    </source>
</evidence>
<dbReference type="FunFam" id="3.30.70.270:FF:000006">
    <property type="entry name" value="Gag-Pol polyprotein"/>
    <property type="match status" value="1"/>
</dbReference>
<evidence type="ECO:0000256" key="27">
    <source>
        <dbReference type="ARBA" id="ARBA00022833"/>
    </source>
</evidence>
<dbReference type="Pfam" id="PF00552">
    <property type="entry name" value="IN_DBD_C"/>
    <property type="match status" value="1"/>
</dbReference>
<dbReference type="GO" id="GO:0075523">
    <property type="term" value="P:viral translational frameshifting"/>
    <property type="evidence" value="ECO:0007669"/>
    <property type="project" value="UniProtKB-KW"/>
</dbReference>
<keyword evidence="28" id="KW-0460">Magnesium</keyword>
<dbReference type="InterPro" id="IPR043502">
    <property type="entry name" value="DNA/RNA_pol_sf"/>
</dbReference>
<feature type="domain" description="Integrase-type" evidence="58">
    <location>
        <begin position="951"/>
        <end position="998"/>
    </location>
</feature>
<comment type="subcellular location">
    <subcellularLocation>
        <location evidence="6">Host cell membrane</location>
        <topology evidence="6">Lipid-anchor</topology>
    </subcellularLocation>
    <subcellularLocation>
        <location evidence="4">Host cytoplasm</location>
    </subcellularLocation>
    <subcellularLocation>
        <location evidence="3">Host nucleus</location>
    </subcellularLocation>
    <subcellularLocation>
        <location evidence="5">Virion</location>
    </subcellularLocation>
</comment>
<dbReference type="GO" id="GO:0042025">
    <property type="term" value="C:host cell nucleus"/>
    <property type="evidence" value="ECO:0007669"/>
    <property type="project" value="UniProtKB-SubCell"/>
</dbReference>
<dbReference type="GO" id="GO:0003964">
    <property type="term" value="F:RNA-directed DNA polymerase activity"/>
    <property type="evidence" value="ECO:0007669"/>
    <property type="project" value="UniProtKB-KW"/>
</dbReference>
<keyword evidence="42" id="KW-1035">Host cytoplasm</keyword>
<dbReference type="InterPro" id="IPR010659">
    <property type="entry name" value="RVT_connect"/>
</dbReference>
<evidence type="ECO:0000259" key="57">
    <source>
        <dbReference type="PROSITE" id="PS50994"/>
    </source>
</evidence>
<keyword evidence="25 51" id="KW-0378">Hydrolase</keyword>
<dbReference type="Pfam" id="PF00665">
    <property type="entry name" value="rve"/>
    <property type="match status" value="1"/>
</dbReference>
<evidence type="ECO:0000256" key="26">
    <source>
        <dbReference type="ARBA" id="ARBA00022809"/>
    </source>
</evidence>
<dbReference type="Gene3D" id="2.40.70.10">
    <property type="entry name" value="Acid Proteases"/>
    <property type="match status" value="1"/>
</dbReference>
<dbReference type="InterPro" id="IPR001995">
    <property type="entry name" value="Peptidase_A2_cat"/>
</dbReference>
<keyword evidence="12" id="KW-0945">Host-virus interaction</keyword>
<keyword evidence="20" id="KW-0677">Repeat</keyword>
<evidence type="ECO:0000256" key="44">
    <source>
        <dbReference type="ARBA" id="ARBA00023268"/>
    </source>
</evidence>
<evidence type="ECO:0000256" key="6">
    <source>
        <dbReference type="ARBA" id="ARBA00004425"/>
    </source>
</evidence>
<dbReference type="Pfam" id="PF06815">
    <property type="entry name" value="RVT_connect"/>
    <property type="match status" value="1"/>
</dbReference>
<evidence type="ECO:0000256" key="34">
    <source>
        <dbReference type="ARBA" id="ARBA00022932"/>
    </source>
</evidence>
<evidence type="ECO:0000256" key="12">
    <source>
        <dbReference type="ARBA" id="ARBA00022581"/>
    </source>
</evidence>
<dbReference type="PROSITE" id="PS51027">
    <property type="entry name" value="INTEGRASE_DBD"/>
    <property type="match status" value="1"/>
</dbReference>
<dbReference type="GO" id="GO:0030430">
    <property type="term" value="C:host cell cytoplasm"/>
    <property type="evidence" value="ECO:0007669"/>
    <property type="project" value="UniProtKB-SubCell"/>
</dbReference>
<keyword evidence="33" id="KW-0695">RNA-directed DNA polymerase</keyword>
<dbReference type="GO" id="GO:0008270">
    <property type="term" value="F:zinc ion binding"/>
    <property type="evidence" value="ECO:0007669"/>
    <property type="project" value="UniProtKB-KW"/>
</dbReference>
<dbReference type="InterPro" id="IPR001584">
    <property type="entry name" value="Integrase_cat-core"/>
</dbReference>
<keyword evidence="36" id="KW-0543">Viral nucleoprotein</keyword>
<feature type="domain" description="Peptidase A2" evidence="53">
    <location>
        <begin position="89"/>
        <end position="158"/>
    </location>
</feature>
<dbReference type="Gene3D" id="3.30.420.10">
    <property type="entry name" value="Ribonuclease H-like superfamily/Ribonuclease H"/>
    <property type="match status" value="2"/>
</dbReference>
<evidence type="ECO:0000256" key="33">
    <source>
        <dbReference type="ARBA" id="ARBA00022918"/>
    </source>
</evidence>
<evidence type="ECO:0000256" key="36">
    <source>
        <dbReference type="ARBA" id="ARBA00023086"/>
    </source>
</evidence>
<dbReference type="GO" id="GO:0006310">
    <property type="term" value="P:DNA recombination"/>
    <property type="evidence" value="ECO:0007669"/>
    <property type="project" value="UniProtKB-KW"/>
</dbReference>
<dbReference type="InterPro" id="IPR036397">
    <property type="entry name" value="RNaseH_sf"/>
</dbReference>
<dbReference type="InterPro" id="IPR021109">
    <property type="entry name" value="Peptidase_aspartic_dom_sf"/>
</dbReference>
<keyword evidence="19" id="KW-0479">Metal-binding</keyword>
<evidence type="ECO:0000256" key="5">
    <source>
        <dbReference type="ARBA" id="ARBA00004328"/>
    </source>
</evidence>
<keyword evidence="16" id="KW-0548">Nucleotidyltransferase</keyword>
<evidence type="ECO:0000256" key="16">
    <source>
        <dbReference type="ARBA" id="ARBA00022695"/>
    </source>
</evidence>
<evidence type="ECO:0000256" key="19">
    <source>
        <dbReference type="ARBA" id="ARBA00022723"/>
    </source>
</evidence>
<keyword evidence="26" id="KW-1193">Eukaryotic host translation shutoff by virus</keyword>
<dbReference type="GO" id="GO:0006508">
    <property type="term" value="P:proteolysis"/>
    <property type="evidence" value="ECO:0007669"/>
    <property type="project" value="UniProtKB-KW"/>
</dbReference>
<keyword evidence="39" id="KW-0472">Membrane</keyword>
<organismHost>
    <name type="scientific">Pan troglodytes</name>
    <name type="common">Chimpanzee</name>
    <dbReference type="NCBI Taxonomy" id="9598"/>
</organismHost>
<dbReference type="Pfam" id="PF00077">
    <property type="entry name" value="RVP"/>
    <property type="match status" value="1"/>
</dbReference>
<keyword evidence="45" id="KW-0449">Lipoprotein</keyword>
<dbReference type="Pfam" id="PF06817">
    <property type="entry name" value="RVT_thumb"/>
    <property type="match status" value="1"/>
</dbReference>
<dbReference type="SUPFAM" id="SSF46919">
    <property type="entry name" value="N-terminal Zn binding domain of HIV integrase"/>
    <property type="match status" value="1"/>
</dbReference>
<evidence type="ECO:0000256" key="46">
    <source>
        <dbReference type="ARBA" id="ARBA00023296"/>
    </source>
</evidence>
<dbReference type="PANTHER" id="PTHR41694:SF3">
    <property type="entry name" value="RNA-DIRECTED DNA POLYMERASE-RELATED"/>
    <property type="match status" value="1"/>
</dbReference>
<evidence type="ECO:0000256" key="11">
    <source>
        <dbReference type="ARBA" id="ARBA00022562"/>
    </source>
</evidence>
<sequence length="1011" mass="114100">FREYSLGQRETQEFSSGLADPISSSIARIPPGGSGREDAPKVHGAGSSAEETTETTTAEEGPLQGGLQLPQFSLRLRPTTIVEIEGQKVEALLDTGADDTVIQGLELTGKWKPQIIGGIGGTINVRQYFNCEIKIAGKITHASVLVGPTPVNIIGRNVLCKLGATLNFPVSQVEPVKVTLKPGMDGPKIKQWPLSKEKIEALKEICEQMEKEGQISRIGPENPYNTPVFCIKKKDGTKWRKLVDFRQLNKATQDFFEVQLGIPHPGGLKACEQITVLDVGDAYFSCPLDPDFRKYTAFTIPSVNNQGPGIRYQYNVLPQGWKGSPAIFQATADKILQPFREKNPDVIIYQYMDDLFVGSDRPKHLHEQMIKELRTHLKFWGPETPDKKFQDNPPYEWMGYQLHPKKWTVQEIRLPDKEIWTVNDIQKLVGVLNWASQIYSGIKTKELCKLIRGAKPLDEEVEWTREAELEYEENKLILKEQMHGVYYQPEKPLKAKIQKLGNGQWSYQIEQDDNKPLKTGKYAKVKNSHTNDMRMLAGLVQKIAKEALVIWGRLPTFYLPVEREVWEQWWQEYWQVTWIPDWEFVSTPHLIKLWYNLLSDPIPGEEVYYVDGAANRVSKEGKAGYVTSRGKEKVIALEETTNQKAELQAILLALKDSGPKVNIVTDSQYAMGIISSSPEISDNPIVNQIIEQMISKEAVYLNWVPAHKGIGGNEEVDKLVSRGIRQVLFLDNMEKAQEEHDLYHNNWRSLAQEFGLPGIVAKEIVAQCPKCQIHGEPIHGQVDASPGTWQMDCTHLEGKIIIVAVHVASGYIEAEVIPAETGEKTAYFLLKLAGRWPVSHLHTDNGPNFTSEKVATVCWWAKIEHTTGVPYNPQSQGVVESMNNQLKKIIGQIRDQAEKLETAVQMAVLIHNFKRKGGIGEYSAAERIVDIIASDLLTNKLQQNILKIQNFRVYYREGRDQLWKGPAELVWKGEGAVVIKEGTDLKVIPRRKAKIIKDYGKNVDSHTNMES</sequence>
<evidence type="ECO:0000256" key="32">
    <source>
        <dbReference type="ARBA" id="ARBA00022908"/>
    </source>
</evidence>
<dbReference type="GO" id="GO:0043657">
    <property type="term" value="C:host cell"/>
    <property type="evidence" value="ECO:0007669"/>
    <property type="project" value="GOC"/>
</dbReference>
<comment type="catalytic activity">
    <reaction evidence="47">
        <text>Endohydrolysis of RNA in RNA/DNA hybrids. Three different cleavage modes: 1. sequence-specific internal cleavage of RNA. Human immunodeficiency virus type 1 and Moloney murine leukemia virus enzymes prefer to cleave the RNA strand one nucleotide away from the RNA-DNA junction. 2. RNA 5'-end directed cleavage 13-19 nucleotides from the RNA end. 3. DNA 3'-end directed cleavage 15-20 nucleotides away from the primer terminus.</text>
        <dbReference type="EC" id="3.1.26.13"/>
    </reaction>
</comment>
<evidence type="ECO:0000256" key="49">
    <source>
        <dbReference type="PROSITE-ProRule" id="PRU00450"/>
    </source>
</evidence>
<keyword evidence="11" id="KW-1048">Host nucleus</keyword>
<comment type="similarity">
    <text evidence="51">Belongs to the retroviral Pol polyprotein family.</text>
</comment>
<comment type="cofactor">
    <cofactor evidence="2">
        <name>Mg(2+)</name>
        <dbReference type="ChEBI" id="CHEBI:18420"/>
    </cofactor>
</comment>
<evidence type="ECO:0000256" key="2">
    <source>
        <dbReference type="ARBA" id="ARBA00001946"/>
    </source>
</evidence>
<keyword evidence="9" id="KW-1163">Viral penetration into host nucleus</keyword>
<dbReference type="InterPro" id="IPR001969">
    <property type="entry name" value="Aspartic_peptidase_AS"/>
</dbReference>
<evidence type="ECO:0000256" key="31">
    <source>
        <dbReference type="ARBA" id="ARBA00022884"/>
    </source>
</evidence>
<keyword evidence="37" id="KW-0917">Virion maturation</keyword>
<evidence type="ECO:0000256" key="13">
    <source>
        <dbReference type="ARBA" id="ARBA00022612"/>
    </source>
</evidence>
<evidence type="ECO:0000256" key="28">
    <source>
        <dbReference type="ARBA" id="ARBA00022842"/>
    </source>
</evidence>
<feature type="compositionally biased region" description="Low complexity" evidence="52">
    <location>
        <begin position="44"/>
        <end position="61"/>
    </location>
</feature>
<dbReference type="InterPro" id="IPR012337">
    <property type="entry name" value="RNaseH-like_sf"/>
</dbReference>
<evidence type="ECO:0000256" key="18">
    <source>
        <dbReference type="ARBA" id="ARBA00022722"/>
    </source>
</evidence>
<dbReference type="PROSITE" id="PS50175">
    <property type="entry name" value="ASP_PROT_RETROV"/>
    <property type="match status" value="1"/>
</dbReference>
<dbReference type="PROSITE" id="PS50878">
    <property type="entry name" value="RT_POL"/>
    <property type="match status" value="1"/>
</dbReference>
<feature type="domain" description="Integrase-type" evidence="54">
    <location>
        <begin position="731"/>
        <end position="772"/>
    </location>
</feature>
<evidence type="ECO:0000256" key="23">
    <source>
        <dbReference type="ARBA" id="ARBA00022759"/>
    </source>
</evidence>
<dbReference type="Proteomes" id="UP000259439">
    <property type="component" value="Segment"/>
</dbReference>
<dbReference type="GO" id="GO:0003887">
    <property type="term" value="F:DNA-directed DNA polymerase activity"/>
    <property type="evidence" value="ECO:0007669"/>
    <property type="project" value="UniProtKB-KW"/>
</dbReference>
<dbReference type="Gene3D" id="3.30.70.270">
    <property type="match status" value="3"/>
</dbReference>
<evidence type="ECO:0000256" key="45">
    <source>
        <dbReference type="ARBA" id="ARBA00023288"/>
    </source>
</evidence>
<dbReference type="SUPFAM" id="SSF56672">
    <property type="entry name" value="DNA/RNA polymerases"/>
    <property type="match status" value="1"/>
</dbReference>
<evidence type="ECO:0000256" key="42">
    <source>
        <dbReference type="ARBA" id="ARBA00023200"/>
    </source>
</evidence>
<keyword evidence="27" id="KW-0862">Zinc</keyword>
<keyword evidence="15" id="KW-0808">Transferase</keyword>
<evidence type="ECO:0000256" key="8">
    <source>
        <dbReference type="ARBA" id="ARBA00022511"/>
    </source>
</evidence>